<reference evidence="3" key="1">
    <citation type="submission" date="2016-11" db="UniProtKB">
        <authorList>
            <consortium name="WormBaseParasite"/>
        </authorList>
    </citation>
    <scope>IDENTIFICATION</scope>
</reference>
<keyword evidence="1" id="KW-1133">Transmembrane helix</keyword>
<dbReference type="AlphaFoldDB" id="A0A1I7Z8D1"/>
<dbReference type="Proteomes" id="UP000095287">
    <property type="component" value="Unplaced"/>
</dbReference>
<protein>
    <submittedName>
        <fullName evidence="3">Secreted protein</fullName>
    </submittedName>
</protein>
<evidence type="ECO:0000313" key="2">
    <source>
        <dbReference type="Proteomes" id="UP000095287"/>
    </source>
</evidence>
<name>A0A1I7Z8D1_9BILA</name>
<evidence type="ECO:0000313" key="3">
    <source>
        <dbReference type="WBParaSite" id="L893_g23801.t1"/>
    </source>
</evidence>
<accession>A0A1I7Z8D1</accession>
<dbReference type="WBParaSite" id="L893_g23801.t1">
    <property type="protein sequence ID" value="L893_g23801.t1"/>
    <property type="gene ID" value="L893_g23801"/>
</dbReference>
<proteinExistence type="predicted"/>
<keyword evidence="2" id="KW-1185">Reference proteome</keyword>
<keyword evidence="1" id="KW-0812">Transmembrane</keyword>
<keyword evidence="1" id="KW-0472">Membrane</keyword>
<organism evidence="2 3">
    <name type="scientific">Steinernema glaseri</name>
    <dbReference type="NCBI Taxonomy" id="37863"/>
    <lineage>
        <taxon>Eukaryota</taxon>
        <taxon>Metazoa</taxon>
        <taxon>Ecdysozoa</taxon>
        <taxon>Nematoda</taxon>
        <taxon>Chromadorea</taxon>
        <taxon>Rhabditida</taxon>
        <taxon>Tylenchina</taxon>
        <taxon>Panagrolaimomorpha</taxon>
        <taxon>Strongyloidoidea</taxon>
        <taxon>Steinernematidae</taxon>
        <taxon>Steinernema</taxon>
    </lineage>
</organism>
<evidence type="ECO:0000256" key="1">
    <source>
        <dbReference type="SAM" id="Phobius"/>
    </source>
</evidence>
<feature type="transmembrane region" description="Helical" evidence="1">
    <location>
        <begin position="55"/>
        <end position="75"/>
    </location>
</feature>
<sequence>MRASNSSIYCFNLLLLHPDSVVISDTLTTKSPRAAVTGFLGTLFKKATCRIRLDHIIAVLTMRSLLLVFLLLHVVHSCRLINAAPSTVSDVLEHIRKGRIALYELSKFANASKIPELADTVGRLSLDLAAIRRRDSEGRLLMNEMQSIRDGLSELLDEYKEFTYQLHCPLLPSYYDDVRMRIINSYENIRMDWHRPLPNATGFQMCHECFDVLVLLRTLDSDKYSTYMNNRFCNEQERSSTVKNVANADLTLLAVMSKMCGYFTPQTMELNEDLSQSEKLDDINKQIHNIIKDTQF</sequence>